<protein>
    <submittedName>
        <fullName evidence="2">Uncharacterized protein</fullName>
    </submittedName>
</protein>
<proteinExistence type="predicted"/>
<accession>A0A3S1C294</accession>
<feature type="transmembrane region" description="Helical" evidence="1">
    <location>
        <begin position="12"/>
        <end position="45"/>
    </location>
</feature>
<dbReference type="RefSeq" id="WP_127087377.1">
    <property type="nucleotide sequence ID" value="NZ_RSCL01000052.1"/>
</dbReference>
<dbReference type="Proteomes" id="UP000271624">
    <property type="component" value="Unassembled WGS sequence"/>
</dbReference>
<name>A0A3S1C294_9CYAN</name>
<reference evidence="2" key="2">
    <citation type="journal article" date="2019" name="Genome Biol. Evol.">
        <title>Day and night: Metabolic profiles and evolutionary relationships of six axenic non-marine cyanobacteria.</title>
        <authorList>
            <person name="Will S.E."/>
            <person name="Henke P."/>
            <person name="Boedeker C."/>
            <person name="Huang S."/>
            <person name="Brinkmann H."/>
            <person name="Rohde M."/>
            <person name="Jarek M."/>
            <person name="Friedl T."/>
            <person name="Seufert S."/>
            <person name="Schumacher M."/>
            <person name="Overmann J."/>
            <person name="Neumann-Schaal M."/>
            <person name="Petersen J."/>
        </authorList>
    </citation>
    <scope>NUCLEOTIDE SEQUENCE [LARGE SCALE GENOMIC DNA]</scope>
    <source>
        <strain evidence="2">PCC 7102</strain>
    </source>
</reference>
<evidence type="ECO:0000313" key="3">
    <source>
        <dbReference type="Proteomes" id="UP000271624"/>
    </source>
</evidence>
<keyword evidence="1" id="KW-0812">Transmembrane</keyword>
<feature type="transmembrane region" description="Helical" evidence="1">
    <location>
        <begin position="57"/>
        <end position="77"/>
    </location>
</feature>
<gene>
    <name evidence="2" type="ORF">DSM106972_094550</name>
</gene>
<keyword evidence="1" id="KW-0472">Membrane</keyword>
<reference evidence="2" key="1">
    <citation type="submission" date="2018-12" db="EMBL/GenBank/DDBJ databases">
        <authorList>
            <person name="Will S."/>
            <person name="Neumann-Schaal M."/>
            <person name="Henke P."/>
        </authorList>
    </citation>
    <scope>NUCLEOTIDE SEQUENCE</scope>
    <source>
        <strain evidence="2">PCC 7102</strain>
    </source>
</reference>
<keyword evidence="3" id="KW-1185">Reference proteome</keyword>
<dbReference type="EMBL" id="RSCL01000052">
    <property type="protein sequence ID" value="RUS93984.1"/>
    <property type="molecule type" value="Genomic_DNA"/>
</dbReference>
<organism evidence="2 3">
    <name type="scientific">Dulcicalothrix desertica PCC 7102</name>
    <dbReference type="NCBI Taxonomy" id="232991"/>
    <lineage>
        <taxon>Bacteria</taxon>
        <taxon>Bacillati</taxon>
        <taxon>Cyanobacteriota</taxon>
        <taxon>Cyanophyceae</taxon>
        <taxon>Nostocales</taxon>
        <taxon>Calotrichaceae</taxon>
        <taxon>Dulcicalothrix</taxon>
    </lineage>
</organism>
<keyword evidence="1" id="KW-1133">Transmembrane helix</keyword>
<dbReference type="AlphaFoldDB" id="A0A3S1C294"/>
<comment type="caution">
    <text evidence="2">The sequence shown here is derived from an EMBL/GenBank/DDBJ whole genome shotgun (WGS) entry which is preliminary data.</text>
</comment>
<evidence type="ECO:0000256" key="1">
    <source>
        <dbReference type="SAM" id="Phobius"/>
    </source>
</evidence>
<sequence>MIENIIYLLKIIFYGALIVMYHIFLGLMIGYFLGLFINGGIYIIVNLLKLEFDLKLIEFFPSIVGIIFALIGLILGITETIKNRFYF</sequence>
<evidence type="ECO:0000313" key="2">
    <source>
        <dbReference type="EMBL" id="RUS93984.1"/>
    </source>
</evidence>